<dbReference type="Proteomes" id="UP001150907">
    <property type="component" value="Unassembled WGS sequence"/>
</dbReference>
<name>A0A9W8BP02_9FUNG</name>
<sequence length="321" mass="34413">MAHSTLKGADAFVAQRRLVLRAGAYIAIFLMATINVGMMGSSWSNTEFMRQDGSFTGAFDTASSVATMAVSGLLATAAVLDRRAQAGGRAAPKACERLGRSSVERVVACGMAAWWLGMALMVSNVAYVFREEIRRCIARTLPRSHVPAGIGAATAATACTVMRGCVALNWMLCAAWAARAWRAFTRANAHFDSAIFREPAESMLDLRIIPPAINPATFSPRRPESSLRDPQLDDERSASCLCADCPMSSLRQHSRQVMQAQQYQPPASAMCCRQPTVGVATLVTEPVAVTPHALRPSYVSVLGVQRGALEAVDPGQLKHAS</sequence>
<evidence type="ECO:0000256" key="1">
    <source>
        <dbReference type="SAM" id="Phobius"/>
    </source>
</evidence>
<keyword evidence="1" id="KW-0472">Membrane</keyword>
<feature type="transmembrane region" description="Helical" evidence="1">
    <location>
        <begin position="22"/>
        <end position="41"/>
    </location>
</feature>
<proteinExistence type="predicted"/>
<dbReference type="EMBL" id="JANBQF010000006">
    <property type="protein sequence ID" value="KAJ2008371.1"/>
    <property type="molecule type" value="Genomic_DNA"/>
</dbReference>
<feature type="transmembrane region" description="Helical" evidence="1">
    <location>
        <begin position="61"/>
        <end position="80"/>
    </location>
</feature>
<keyword evidence="1" id="KW-0812">Transmembrane</keyword>
<dbReference type="AlphaFoldDB" id="A0A9W8BP02"/>
<accession>A0A9W8BP02</accession>
<evidence type="ECO:0000313" key="2">
    <source>
        <dbReference type="EMBL" id="KAJ2008371.1"/>
    </source>
</evidence>
<protein>
    <submittedName>
        <fullName evidence="2">Uncharacterized protein</fullName>
    </submittedName>
</protein>
<reference evidence="2" key="1">
    <citation type="submission" date="2022-07" db="EMBL/GenBank/DDBJ databases">
        <title>Phylogenomic reconstructions and comparative analyses of Kickxellomycotina fungi.</title>
        <authorList>
            <person name="Reynolds N.K."/>
            <person name="Stajich J.E."/>
            <person name="Barry K."/>
            <person name="Grigoriev I.V."/>
            <person name="Crous P."/>
            <person name="Smith M.E."/>
        </authorList>
    </citation>
    <scope>NUCLEOTIDE SEQUENCE</scope>
    <source>
        <strain evidence="2">IMI 214461</strain>
    </source>
</reference>
<gene>
    <name evidence="2" type="ORF">H4R26_000227</name>
</gene>
<evidence type="ECO:0000313" key="3">
    <source>
        <dbReference type="Proteomes" id="UP001150907"/>
    </source>
</evidence>
<comment type="caution">
    <text evidence="2">The sequence shown here is derived from an EMBL/GenBank/DDBJ whole genome shotgun (WGS) entry which is preliminary data.</text>
</comment>
<feature type="transmembrane region" description="Helical" evidence="1">
    <location>
        <begin position="106"/>
        <end position="129"/>
    </location>
</feature>
<dbReference type="OrthoDB" id="5524259at2759"/>
<keyword evidence="3" id="KW-1185">Reference proteome</keyword>
<keyword evidence="1" id="KW-1133">Transmembrane helix</keyword>
<organism evidence="2 3">
    <name type="scientific">Coemansia thaxteri</name>
    <dbReference type="NCBI Taxonomy" id="2663907"/>
    <lineage>
        <taxon>Eukaryota</taxon>
        <taxon>Fungi</taxon>
        <taxon>Fungi incertae sedis</taxon>
        <taxon>Zoopagomycota</taxon>
        <taxon>Kickxellomycotina</taxon>
        <taxon>Kickxellomycetes</taxon>
        <taxon>Kickxellales</taxon>
        <taxon>Kickxellaceae</taxon>
        <taxon>Coemansia</taxon>
    </lineage>
</organism>